<evidence type="ECO:0000256" key="3">
    <source>
        <dbReference type="ARBA" id="ARBA00023015"/>
    </source>
</evidence>
<dbReference type="InterPro" id="IPR001471">
    <property type="entry name" value="AP2/ERF_dom"/>
</dbReference>
<evidence type="ECO:0000256" key="4">
    <source>
        <dbReference type="ARBA" id="ARBA00023125"/>
    </source>
</evidence>
<reference evidence="11" key="1">
    <citation type="submission" date="2021-01" db="UniProtKB">
        <authorList>
            <consortium name="EnsemblPlants"/>
        </authorList>
    </citation>
    <scope>IDENTIFICATION</scope>
</reference>
<feature type="compositionally biased region" description="Low complexity" evidence="9">
    <location>
        <begin position="255"/>
        <end position="266"/>
    </location>
</feature>
<accession>A0A7N0T7F2</accession>
<dbReference type="GO" id="GO:0009873">
    <property type="term" value="P:ethylene-activated signaling pathway"/>
    <property type="evidence" value="ECO:0007669"/>
    <property type="project" value="UniProtKB-KW"/>
</dbReference>
<dbReference type="InterPro" id="IPR016177">
    <property type="entry name" value="DNA-bd_dom_sf"/>
</dbReference>
<dbReference type="EnsemblPlants" id="Kaladp0024s0466.1.v1.1">
    <property type="protein sequence ID" value="Kaladp0024s0466.1.v1.1.CDS.1"/>
    <property type="gene ID" value="Kaladp0024s0466.v1.1"/>
</dbReference>
<protein>
    <recommendedName>
        <fullName evidence="10">AP2/ERF domain-containing protein</fullName>
    </recommendedName>
</protein>
<evidence type="ECO:0000259" key="10">
    <source>
        <dbReference type="PROSITE" id="PS51032"/>
    </source>
</evidence>
<keyword evidence="3" id="KW-0805">Transcription regulation</keyword>
<dbReference type="PANTHER" id="PTHR31657:SF73">
    <property type="entry name" value="OS02G0752800 PROTEIN"/>
    <property type="match status" value="1"/>
</dbReference>
<dbReference type="FunFam" id="3.30.730.10:FF:000001">
    <property type="entry name" value="Ethylene-responsive transcription factor 2"/>
    <property type="match status" value="1"/>
</dbReference>
<dbReference type="PRINTS" id="PR00367">
    <property type="entry name" value="ETHRSPELEMNT"/>
</dbReference>
<keyword evidence="7" id="KW-0539">Nucleus</keyword>
<keyword evidence="2" id="KW-0936">Ethylene signaling pathway</keyword>
<comment type="similarity">
    <text evidence="8">Belongs to the AP2/ERF transcription factor family. ERF subfamily.</text>
</comment>
<dbReference type="AlphaFoldDB" id="A0A7N0T7F2"/>
<keyword evidence="12" id="KW-1185">Reference proteome</keyword>
<evidence type="ECO:0000256" key="8">
    <source>
        <dbReference type="ARBA" id="ARBA00024343"/>
    </source>
</evidence>
<dbReference type="GO" id="GO:0003700">
    <property type="term" value="F:DNA-binding transcription factor activity"/>
    <property type="evidence" value="ECO:0007669"/>
    <property type="project" value="InterPro"/>
</dbReference>
<dbReference type="InterPro" id="IPR051758">
    <property type="entry name" value="ERF/AP2-like"/>
</dbReference>
<dbReference type="Gramene" id="Kaladp0024s0466.1.v1.1">
    <property type="protein sequence ID" value="Kaladp0024s0466.1.v1.1.CDS.1"/>
    <property type="gene ID" value="Kaladp0024s0466.v1.1"/>
</dbReference>
<dbReference type="PANTHER" id="PTHR31657">
    <property type="entry name" value="ETHYLENE-RESPONSIVE TRANSCRIPTION FACTOR ERF061"/>
    <property type="match status" value="1"/>
</dbReference>
<evidence type="ECO:0000256" key="5">
    <source>
        <dbReference type="ARBA" id="ARBA00023159"/>
    </source>
</evidence>
<dbReference type="Proteomes" id="UP000594263">
    <property type="component" value="Unplaced"/>
</dbReference>
<sequence>MAAATDFYSGGGSVFPDLFQEEAFDTFIHSPSPSSSSSSFNSSFGYQLPSVSSSHTGFYTPFQLCSAEQSFNGGFTQPESIGLNSLTSAQIRQIQSQLHLQQISTAPAASPAKQARTFTPSCGDRSFALLCPKPAPMKLGAAPLPRQTKLYRGVRQRHWGKWVAEIRLPRNRTRLWLGTFDTAEDAALAYDQAAHKLRGGAARLNFPDFHCRPRSALHASVDAKVDAICNTLDQKPTPKNRKSAAANKDVKTETPASPSVSSSSPALNQVWDELQTTSSPESGISYLDFAEVEWDECDNKLSLEKFPSVEIDWAAI</sequence>
<comment type="subcellular location">
    <subcellularLocation>
        <location evidence="1">Nucleus</location>
    </subcellularLocation>
</comment>
<evidence type="ECO:0000313" key="12">
    <source>
        <dbReference type="Proteomes" id="UP000594263"/>
    </source>
</evidence>
<evidence type="ECO:0000256" key="9">
    <source>
        <dbReference type="SAM" id="MobiDB-lite"/>
    </source>
</evidence>
<feature type="region of interest" description="Disordered" evidence="9">
    <location>
        <begin position="234"/>
        <end position="267"/>
    </location>
</feature>
<name>A0A7N0T7F2_KALFE</name>
<dbReference type="SUPFAM" id="SSF54171">
    <property type="entry name" value="DNA-binding domain"/>
    <property type="match status" value="1"/>
</dbReference>
<keyword evidence="5" id="KW-0010">Activator</keyword>
<dbReference type="GO" id="GO:0005634">
    <property type="term" value="C:nucleus"/>
    <property type="evidence" value="ECO:0007669"/>
    <property type="project" value="UniProtKB-SubCell"/>
</dbReference>
<organism evidence="11 12">
    <name type="scientific">Kalanchoe fedtschenkoi</name>
    <name type="common">Lavender scallops</name>
    <name type="synonym">South American air plant</name>
    <dbReference type="NCBI Taxonomy" id="63787"/>
    <lineage>
        <taxon>Eukaryota</taxon>
        <taxon>Viridiplantae</taxon>
        <taxon>Streptophyta</taxon>
        <taxon>Embryophyta</taxon>
        <taxon>Tracheophyta</taxon>
        <taxon>Spermatophyta</taxon>
        <taxon>Magnoliopsida</taxon>
        <taxon>eudicotyledons</taxon>
        <taxon>Gunneridae</taxon>
        <taxon>Pentapetalae</taxon>
        <taxon>Saxifragales</taxon>
        <taxon>Crassulaceae</taxon>
        <taxon>Kalanchoe</taxon>
    </lineage>
</organism>
<evidence type="ECO:0000256" key="1">
    <source>
        <dbReference type="ARBA" id="ARBA00004123"/>
    </source>
</evidence>
<dbReference type="GO" id="GO:0000976">
    <property type="term" value="F:transcription cis-regulatory region binding"/>
    <property type="evidence" value="ECO:0007669"/>
    <property type="project" value="UniProtKB-ARBA"/>
</dbReference>
<dbReference type="PROSITE" id="PS51032">
    <property type="entry name" value="AP2_ERF"/>
    <property type="match status" value="1"/>
</dbReference>
<dbReference type="CDD" id="cd00018">
    <property type="entry name" value="AP2"/>
    <property type="match status" value="1"/>
</dbReference>
<keyword evidence="4" id="KW-0238">DNA-binding</keyword>
<dbReference type="OMA" id="MKNMTVH"/>
<evidence type="ECO:0000256" key="7">
    <source>
        <dbReference type="ARBA" id="ARBA00023242"/>
    </source>
</evidence>
<feature type="domain" description="AP2/ERF" evidence="10">
    <location>
        <begin position="150"/>
        <end position="207"/>
    </location>
</feature>
<dbReference type="Gene3D" id="3.30.730.10">
    <property type="entry name" value="AP2/ERF domain"/>
    <property type="match status" value="1"/>
</dbReference>
<evidence type="ECO:0000256" key="2">
    <source>
        <dbReference type="ARBA" id="ARBA00022745"/>
    </source>
</evidence>
<dbReference type="Pfam" id="PF00847">
    <property type="entry name" value="AP2"/>
    <property type="match status" value="1"/>
</dbReference>
<evidence type="ECO:0000256" key="6">
    <source>
        <dbReference type="ARBA" id="ARBA00023163"/>
    </source>
</evidence>
<proteinExistence type="inferred from homology"/>
<dbReference type="SMART" id="SM00380">
    <property type="entry name" value="AP2"/>
    <property type="match status" value="1"/>
</dbReference>
<keyword evidence="6" id="KW-0804">Transcription</keyword>
<dbReference type="InterPro" id="IPR036955">
    <property type="entry name" value="AP2/ERF_dom_sf"/>
</dbReference>
<evidence type="ECO:0000313" key="11">
    <source>
        <dbReference type="EnsemblPlants" id="Kaladp0024s0466.1.v1.1.CDS.1"/>
    </source>
</evidence>